<evidence type="ECO:0000313" key="2">
    <source>
        <dbReference type="Proteomes" id="UP000287547"/>
    </source>
</evidence>
<comment type="caution">
    <text evidence="1">The sequence shown here is derived from an EMBL/GenBank/DDBJ whole genome shotgun (WGS) entry which is preliminary data.</text>
</comment>
<dbReference type="AlphaFoldDB" id="A0A428Y8I5"/>
<organism evidence="1 2">
    <name type="scientific">Kibdelosporangium aridum</name>
    <dbReference type="NCBI Taxonomy" id="2030"/>
    <lineage>
        <taxon>Bacteria</taxon>
        <taxon>Bacillati</taxon>
        <taxon>Actinomycetota</taxon>
        <taxon>Actinomycetes</taxon>
        <taxon>Pseudonocardiales</taxon>
        <taxon>Pseudonocardiaceae</taxon>
        <taxon>Kibdelosporangium</taxon>
    </lineage>
</organism>
<reference evidence="1 2" key="1">
    <citation type="submission" date="2018-05" db="EMBL/GenBank/DDBJ databases">
        <title>Evolution of GPA BGCs.</title>
        <authorList>
            <person name="Waglechner N."/>
            <person name="Wright G.D."/>
        </authorList>
    </citation>
    <scope>NUCLEOTIDE SEQUENCE [LARGE SCALE GENOMIC DNA]</scope>
    <source>
        <strain evidence="1 2">A82846</strain>
    </source>
</reference>
<evidence type="ECO:0008006" key="3">
    <source>
        <dbReference type="Google" id="ProtNLM"/>
    </source>
</evidence>
<proteinExistence type="predicted"/>
<evidence type="ECO:0000313" key="1">
    <source>
        <dbReference type="EMBL" id="RSM63867.1"/>
    </source>
</evidence>
<dbReference type="Proteomes" id="UP000287547">
    <property type="component" value="Unassembled WGS sequence"/>
</dbReference>
<protein>
    <recommendedName>
        <fullName evidence="3">FXSXX-COOH protein</fullName>
    </recommendedName>
</protein>
<name>A0A428Y8I5_KIBAR</name>
<dbReference type="OrthoDB" id="3630303at2"/>
<accession>A0A428Y8I5</accession>
<sequence>MNTLSADPDEGITSELIDLDAVPLPVLRALDNAELRRSLRHVVEQTGHPRMAAGGDCSAKGRID</sequence>
<dbReference type="RefSeq" id="WP_037275535.1">
    <property type="nucleotide sequence ID" value="NZ_QHKI01000103.1"/>
</dbReference>
<dbReference type="EMBL" id="QHKI01000103">
    <property type="protein sequence ID" value="RSM63867.1"/>
    <property type="molecule type" value="Genomic_DNA"/>
</dbReference>
<gene>
    <name evidence="1" type="ORF">DMH04_52360</name>
</gene>